<dbReference type="InterPro" id="IPR051357">
    <property type="entry name" value="H3K9_HMTase_SUVAR3-9"/>
</dbReference>
<dbReference type="Proteomes" id="UP001465755">
    <property type="component" value="Unassembled WGS sequence"/>
</dbReference>
<dbReference type="EMBL" id="JALJOQ010000081">
    <property type="protein sequence ID" value="KAK9800724.1"/>
    <property type="molecule type" value="Genomic_DNA"/>
</dbReference>
<name>A0AAW1P0F5_9CHLO</name>
<evidence type="ECO:0000256" key="7">
    <source>
        <dbReference type="SAM" id="Coils"/>
    </source>
</evidence>
<dbReference type="AlphaFoldDB" id="A0AAW1P0F5"/>
<dbReference type="GO" id="GO:0005694">
    <property type="term" value="C:chromosome"/>
    <property type="evidence" value="ECO:0007669"/>
    <property type="project" value="UniProtKB-SubCell"/>
</dbReference>
<evidence type="ECO:0000259" key="10">
    <source>
        <dbReference type="PROSITE" id="PS50868"/>
    </source>
</evidence>
<keyword evidence="7" id="KW-0175">Coiled coil</keyword>
<keyword evidence="4" id="KW-0949">S-adenosyl-L-methionine</keyword>
<dbReference type="PANTHER" id="PTHR45660:SF13">
    <property type="entry name" value="HISTONE-LYSINE N-METHYLTRANSFERASE SETMAR"/>
    <property type="match status" value="1"/>
</dbReference>
<evidence type="ECO:0000256" key="3">
    <source>
        <dbReference type="ARBA" id="ARBA00022679"/>
    </source>
</evidence>
<evidence type="ECO:0000256" key="4">
    <source>
        <dbReference type="ARBA" id="ARBA00022691"/>
    </source>
</evidence>
<dbReference type="SUPFAM" id="SSF88697">
    <property type="entry name" value="PUA domain-like"/>
    <property type="match status" value="1"/>
</dbReference>
<dbReference type="SUPFAM" id="SSF82199">
    <property type="entry name" value="SET domain"/>
    <property type="match status" value="1"/>
</dbReference>
<dbReference type="Gene3D" id="2.30.280.10">
    <property type="entry name" value="SRA-YDG"/>
    <property type="match status" value="1"/>
</dbReference>
<dbReference type="Pfam" id="PF02182">
    <property type="entry name" value="SAD_SRA"/>
    <property type="match status" value="1"/>
</dbReference>
<dbReference type="InterPro" id="IPR003105">
    <property type="entry name" value="SRA_YDG"/>
</dbReference>
<evidence type="ECO:0000313" key="12">
    <source>
        <dbReference type="EMBL" id="KAK9800724.1"/>
    </source>
</evidence>
<dbReference type="SMART" id="SM00317">
    <property type="entry name" value="SET"/>
    <property type="match status" value="1"/>
</dbReference>
<keyword evidence="13" id="KW-1185">Reference proteome</keyword>
<feature type="domain" description="SET" evidence="9">
    <location>
        <begin position="507"/>
        <end position="696"/>
    </location>
</feature>
<feature type="domain" description="Post-SET" evidence="10">
    <location>
        <begin position="704"/>
        <end position="720"/>
    </location>
</feature>
<comment type="caution">
    <text evidence="12">The sequence shown here is derived from an EMBL/GenBank/DDBJ whole genome shotgun (WGS) entry which is preliminary data.</text>
</comment>
<feature type="domain" description="YDG" evidence="11">
    <location>
        <begin position="197"/>
        <end position="339"/>
    </location>
</feature>
<dbReference type="GO" id="GO:0003690">
    <property type="term" value="F:double-stranded DNA binding"/>
    <property type="evidence" value="ECO:0007669"/>
    <property type="project" value="TreeGrafter"/>
</dbReference>
<feature type="region of interest" description="Disordered" evidence="8">
    <location>
        <begin position="1"/>
        <end position="35"/>
    </location>
</feature>
<comment type="subcellular location">
    <subcellularLocation>
        <location evidence="1">Chromosome</location>
    </subcellularLocation>
    <subcellularLocation>
        <location evidence="6">Nucleus</location>
    </subcellularLocation>
</comment>
<feature type="coiled-coil region" evidence="7">
    <location>
        <begin position="146"/>
        <end position="173"/>
    </location>
</feature>
<evidence type="ECO:0000256" key="2">
    <source>
        <dbReference type="ARBA" id="ARBA00022603"/>
    </source>
</evidence>
<evidence type="ECO:0000256" key="8">
    <source>
        <dbReference type="SAM" id="MobiDB-lite"/>
    </source>
</evidence>
<feature type="compositionally biased region" description="Basic and acidic residues" evidence="8">
    <location>
        <begin position="624"/>
        <end position="634"/>
    </location>
</feature>
<dbReference type="PROSITE" id="PS50868">
    <property type="entry name" value="POST_SET"/>
    <property type="match status" value="1"/>
</dbReference>
<keyword evidence="3" id="KW-0808">Transferase</keyword>
<keyword evidence="5 6" id="KW-0539">Nucleus</keyword>
<organism evidence="12 13">
    <name type="scientific">Symbiochloris irregularis</name>
    <dbReference type="NCBI Taxonomy" id="706552"/>
    <lineage>
        <taxon>Eukaryota</taxon>
        <taxon>Viridiplantae</taxon>
        <taxon>Chlorophyta</taxon>
        <taxon>core chlorophytes</taxon>
        <taxon>Trebouxiophyceae</taxon>
        <taxon>Trebouxiales</taxon>
        <taxon>Trebouxiaceae</taxon>
        <taxon>Symbiochloris</taxon>
    </lineage>
</organism>
<dbReference type="InterPro" id="IPR015947">
    <property type="entry name" value="PUA-like_sf"/>
</dbReference>
<feature type="compositionally biased region" description="Polar residues" evidence="8">
    <location>
        <begin position="608"/>
        <end position="618"/>
    </location>
</feature>
<dbReference type="PROSITE" id="PS50280">
    <property type="entry name" value="SET"/>
    <property type="match status" value="1"/>
</dbReference>
<feature type="region of interest" description="Disordered" evidence="8">
    <location>
        <begin position="608"/>
        <end position="634"/>
    </location>
</feature>
<evidence type="ECO:0000259" key="9">
    <source>
        <dbReference type="PROSITE" id="PS50280"/>
    </source>
</evidence>
<reference evidence="12 13" key="1">
    <citation type="journal article" date="2024" name="Nat. Commun.">
        <title>Phylogenomics reveals the evolutionary origins of lichenization in chlorophyte algae.</title>
        <authorList>
            <person name="Puginier C."/>
            <person name="Libourel C."/>
            <person name="Otte J."/>
            <person name="Skaloud P."/>
            <person name="Haon M."/>
            <person name="Grisel S."/>
            <person name="Petersen M."/>
            <person name="Berrin J.G."/>
            <person name="Delaux P.M."/>
            <person name="Dal Grande F."/>
            <person name="Keller J."/>
        </authorList>
    </citation>
    <scope>NUCLEOTIDE SEQUENCE [LARGE SCALE GENOMIC DNA]</scope>
    <source>
        <strain evidence="12 13">SAG 2036</strain>
    </source>
</reference>
<evidence type="ECO:0000313" key="13">
    <source>
        <dbReference type="Proteomes" id="UP001465755"/>
    </source>
</evidence>
<dbReference type="GO" id="GO:0032259">
    <property type="term" value="P:methylation"/>
    <property type="evidence" value="ECO:0007669"/>
    <property type="project" value="UniProtKB-KW"/>
</dbReference>
<evidence type="ECO:0000256" key="1">
    <source>
        <dbReference type="ARBA" id="ARBA00004286"/>
    </source>
</evidence>
<dbReference type="Pfam" id="PF00856">
    <property type="entry name" value="SET"/>
    <property type="match status" value="1"/>
</dbReference>
<keyword evidence="2" id="KW-0489">Methyltransferase</keyword>
<evidence type="ECO:0000256" key="5">
    <source>
        <dbReference type="ARBA" id="ARBA00023242"/>
    </source>
</evidence>
<dbReference type="GO" id="GO:0042054">
    <property type="term" value="F:histone methyltransferase activity"/>
    <property type="evidence" value="ECO:0007669"/>
    <property type="project" value="TreeGrafter"/>
</dbReference>
<proteinExistence type="predicted"/>
<dbReference type="InterPro" id="IPR001214">
    <property type="entry name" value="SET_dom"/>
</dbReference>
<evidence type="ECO:0000259" key="11">
    <source>
        <dbReference type="PROSITE" id="PS51015"/>
    </source>
</evidence>
<dbReference type="SMART" id="SM00466">
    <property type="entry name" value="SRA"/>
    <property type="match status" value="1"/>
</dbReference>
<feature type="compositionally biased region" description="Basic and acidic residues" evidence="8">
    <location>
        <begin position="1"/>
        <end position="23"/>
    </location>
</feature>
<feature type="region of interest" description="Disordered" evidence="8">
    <location>
        <begin position="49"/>
        <end position="92"/>
    </location>
</feature>
<gene>
    <name evidence="12" type="ORF">WJX73_000578</name>
</gene>
<sequence length="720" mass="78510">MEKPEPEKSELEKVGQKRRRDYELIASPQRGSHASEAFAASRSLCYVPRPEGADSGTGTCGEPQNSLAAPRAQASPASLKLPQLPNRSSDHRPSIISAASRARSLSDLLPVPRIIPKVSHTGQVSGPDPDADNGPVAVQQRFLQPFTVTEAEAAEVQSKLEKYRARVEAIQRTGRAKPDAIAFSELKVELTPQEVHGQIPGVRVGQVFQNRGELAILGLHCIIFQGIYAKGKGQAAYAVVLSGGYEDKDEGDFVEYSGAGGRDINKRWVKDQEWTSGNEALRRCSDLGIPVRLMRGRKRNGELQYSYDGLYRVGDCKRVRREGKEHGNGFLECKFTLTGIPGQYSSSARVEFNEMKNFGKPSAFRQLRLASSDNQAAAATTNLARRTLLTGTNRRGLIDSDISKGKETVRIPVYNTFNIQRIPEDFTYIRESVLKTEGAKALAEAGRLAMAHGNLPLCSIAHHGGSGPYNNERQLLCTIGEGVLECAEECQGRACKGTRVVSQGITLPLQIFHTGTQRGWGVRCAQGIAPGTFIACYAGEGITDSEAEKLTTSDAYLYDLSHFLEVRRDPAEHEAPNDINLSRTPPVPTDCLKVYLDNYSYFLHGAQPQNRGASSPMRSPQKAGGHEGRGSAEGESHLTLDARRAGNVARFVNHCCEPNCQMQSVLVAGDSALWHHTALFAITNIGPNQELTYDYGYTLGAGSNELECRCGAPRCKGRLL</sequence>
<dbReference type="InterPro" id="IPR046341">
    <property type="entry name" value="SET_dom_sf"/>
</dbReference>
<dbReference type="PROSITE" id="PS51015">
    <property type="entry name" value="YDG"/>
    <property type="match status" value="1"/>
</dbReference>
<dbReference type="Gene3D" id="2.170.270.10">
    <property type="entry name" value="SET domain"/>
    <property type="match status" value="1"/>
</dbReference>
<protein>
    <submittedName>
        <fullName evidence="12">Uncharacterized protein</fullName>
    </submittedName>
</protein>
<dbReference type="InterPro" id="IPR003616">
    <property type="entry name" value="Post-SET_dom"/>
</dbReference>
<dbReference type="GO" id="GO:0005634">
    <property type="term" value="C:nucleus"/>
    <property type="evidence" value="ECO:0007669"/>
    <property type="project" value="UniProtKB-SubCell"/>
</dbReference>
<dbReference type="PANTHER" id="PTHR45660">
    <property type="entry name" value="HISTONE-LYSINE N-METHYLTRANSFERASE SETMAR"/>
    <property type="match status" value="1"/>
</dbReference>
<dbReference type="InterPro" id="IPR036987">
    <property type="entry name" value="SRA-YDG_sf"/>
</dbReference>
<accession>A0AAW1P0F5</accession>
<evidence type="ECO:0000256" key="6">
    <source>
        <dbReference type="PROSITE-ProRule" id="PRU00358"/>
    </source>
</evidence>